<proteinExistence type="predicted"/>
<protein>
    <submittedName>
        <fullName evidence="1">Uncharacterized protein</fullName>
    </submittedName>
</protein>
<organism evidence="1 2">
    <name type="scientific">Paramecium octaurelia</name>
    <dbReference type="NCBI Taxonomy" id="43137"/>
    <lineage>
        <taxon>Eukaryota</taxon>
        <taxon>Sar</taxon>
        <taxon>Alveolata</taxon>
        <taxon>Ciliophora</taxon>
        <taxon>Intramacronucleata</taxon>
        <taxon>Oligohymenophorea</taxon>
        <taxon>Peniculida</taxon>
        <taxon>Parameciidae</taxon>
        <taxon>Paramecium</taxon>
    </lineage>
</organism>
<reference evidence="1" key="1">
    <citation type="submission" date="2021-01" db="EMBL/GenBank/DDBJ databases">
        <authorList>
            <consortium name="Genoscope - CEA"/>
            <person name="William W."/>
        </authorList>
    </citation>
    <scope>NUCLEOTIDE SEQUENCE</scope>
</reference>
<comment type="caution">
    <text evidence="1">The sequence shown here is derived from an EMBL/GenBank/DDBJ whole genome shotgun (WGS) entry which is preliminary data.</text>
</comment>
<dbReference type="EMBL" id="CAJJDP010000067">
    <property type="protein sequence ID" value="CAD8176876.1"/>
    <property type="molecule type" value="Genomic_DNA"/>
</dbReference>
<name>A0A8S1VQF1_PAROT</name>
<dbReference type="Proteomes" id="UP000683925">
    <property type="component" value="Unassembled WGS sequence"/>
</dbReference>
<sequence length="47" mass="5605">MNEKLGNMELVNENITDKQNYLDLEALLMFGCLQLNYQEYEQMIHLP</sequence>
<accession>A0A8S1VQF1</accession>
<keyword evidence="2" id="KW-1185">Reference proteome</keyword>
<evidence type="ECO:0000313" key="1">
    <source>
        <dbReference type="EMBL" id="CAD8176876.1"/>
    </source>
</evidence>
<evidence type="ECO:0000313" key="2">
    <source>
        <dbReference type="Proteomes" id="UP000683925"/>
    </source>
</evidence>
<dbReference type="AlphaFoldDB" id="A0A8S1VQF1"/>
<gene>
    <name evidence="1" type="ORF">POCTA_138.1.T0680005</name>
</gene>